<evidence type="ECO:0000256" key="2">
    <source>
        <dbReference type="ARBA" id="ARBA00023027"/>
    </source>
</evidence>
<dbReference type="GO" id="GO:0051287">
    <property type="term" value="F:NAD binding"/>
    <property type="evidence" value="ECO:0007669"/>
    <property type="project" value="InterPro"/>
</dbReference>
<dbReference type="InterPro" id="IPR006140">
    <property type="entry name" value="D-isomer_DH_NAD-bd"/>
</dbReference>
<dbReference type="GO" id="GO:0016618">
    <property type="term" value="F:hydroxypyruvate reductase [NAD(P)H] activity"/>
    <property type="evidence" value="ECO:0007669"/>
    <property type="project" value="TreeGrafter"/>
</dbReference>
<dbReference type="SUPFAM" id="SSF52283">
    <property type="entry name" value="Formate/glycerate dehydrogenase catalytic domain-like"/>
    <property type="match status" value="1"/>
</dbReference>
<feature type="domain" description="D-isomer specific 2-hydroxyacid dehydrogenase catalytic" evidence="4">
    <location>
        <begin position="51"/>
        <end position="313"/>
    </location>
</feature>
<evidence type="ECO:0000259" key="4">
    <source>
        <dbReference type="Pfam" id="PF00389"/>
    </source>
</evidence>
<dbReference type="PANTHER" id="PTHR10996">
    <property type="entry name" value="2-HYDROXYACID DEHYDROGENASE-RELATED"/>
    <property type="match status" value="1"/>
</dbReference>
<accession>A0A3P3XUD5</accession>
<gene>
    <name evidence="6" type="ORF">SPIRO4BDMA_80019</name>
</gene>
<name>A0A3P3XUD5_9SPIR</name>
<evidence type="ECO:0000313" key="6">
    <source>
        <dbReference type="EMBL" id="SLM19912.1"/>
    </source>
</evidence>
<dbReference type="AlphaFoldDB" id="A0A3P3XUD5"/>
<dbReference type="GO" id="GO:0030267">
    <property type="term" value="F:glyoxylate reductase (NADPH) activity"/>
    <property type="evidence" value="ECO:0007669"/>
    <property type="project" value="TreeGrafter"/>
</dbReference>
<evidence type="ECO:0000256" key="3">
    <source>
        <dbReference type="RuleBase" id="RU003719"/>
    </source>
</evidence>
<dbReference type="CDD" id="cd12165">
    <property type="entry name" value="2-Hacid_dh_6"/>
    <property type="match status" value="1"/>
</dbReference>
<comment type="similarity">
    <text evidence="3">Belongs to the D-isomer specific 2-hydroxyacid dehydrogenase family.</text>
</comment>
<dbReference type="Gene3D" id="3.40.50.720">
    <property type="entry name" value="NAD(P)-binding Rossmann-like Domain"/>
    <property type="match status" value="2"/>
</dbReference>
<dbReference type="PANTHER" id="PTHR10996:SF178">
    <property type="entry name" value="2-HYDROXYACID DEHYDROGENASE YGL185C-RELATED"/>
    <property type="match status" value="1"/>
</dbReference>
<dbReference type="InterPro" id="IPR036291">
    <property type="entry name" value="NAD(P)-bd_dom_sf"/>
</dbReference>
<proteinExistence type="inferred from homology"/>
<dbReference type="GO" id="GO:0005829">
    <property type="term" value="C:cytosol"/>
    <property type="evidence" value="ECO:0007669"/>
    <property type="project" value="TreeGrafter"/>
</dbReference>
<dbReference type="Pfam" id="PF02826">
    <property type="entry name" value="2-Hacid_dh_C"/>
    <property type="match status" value="1"/>
</dbReference>
<sequence length="325" mass="36077">MNIGSFMPIHSAWGPVVAQLREEFADHTWLEGLTPESPQISSLDLIIAGRIPSSVITEAVALKALFQPFTGVNHLPAEMMVARGVEVYNVHSNAFDVAERALAMTLAFYGRIIEFHNDLKNEVWHGFWVSRGAEDNWDSIYGRTCAILGTGAIGQELAKLLKAFNCRVYGWRRSKGAEVPEHFDAVLPTLQEAVNMAEIVFIALPATRETEGLLSRELLMTMKGKFLVNVGRGSIVDEEGLYEALKTGVLKGAAIDTWYTYPKTGVIGAPSRYPIHRLPNVILSPHVGGSTNQATRKSVEDTRQNIRAYLRTGHGIWRADLRKMY</sequence>
<protein>
    <submittedName>
        <fullName evidence="6">D-isomer specific 2-hydroxyacid dehydrogenase NAD-binding protein</fullName>
    </submittedName>
</protein>
<keyword evidence="1 3" id="KW-0560">Oxidoreductase</keyword>
<organism evidence="6">
    <name type="scientific">uncultured spirochete</name>
    <dbReference type="NCBI Taxonomy" id="156406"/>
    <lineage>
        <taxon>Bacteria</taxon>
        <taxon>Pseudomonadati</taxon>
        <taxon>Spirochaetota</taxon>
        <taxon>Spirochaetia</taxon>
        <taxon>Spirochaetales</taxon>
        <taxon>environmental samples</taxon>
    </lineage>
</organism>
<dbReference type="SUPFAM" id="SSF51735">
    <property type="entry name" value="NAD(P)-binding Rossmann-fold domains"/>
    <property type="match status" value="1"/>
</dbReference>
<evidence type="ECO:0000259" key="5">
    <source>
        <dbReference type="Pfam" id="PF02826"/>
    </source>
</evidence>
<dbReference type="InterPro" id="IPR050223">
    <property type="entry name" value="D-isomer_2-hydroxyacid_DH"/>
</dbReference>
<evidence type="ECO:0000256" key="1">
    <source>
        <dbReference type="ARBA" id="ARBA00023002"/>
    </source>
</evidence>
<feature type="domain" description="D-isomer specific 2-hydroxyacid dehydrogenase NAD-binding" evidence="5">
    <location>
        <begin position="102"/>
        <end position="288"/>
    </location>
</feature>
<dbReference type="Pfam" id="PF00389">
    <property type="entry name" value="2-Hacid_dh"/>
    <property type="match status" value="1"/>
</dbReference>
<dbReference type="InterPro" id="IPR006139">
    <property type="entry name" value="D-isomer_2_OHA_DH_cat_dom"/>
</dbReference>
<keyword evidence="2" id="KW-0520">NAD</keyword>
<dbReference type="EMBL" id="FWDO01000008">
    <property type="protein sequence ID" value="SLM19912.1"/>
    <property type="molecule type" value="Genomic_DNA"/>
</dbReference>
<reference evidence="6" key="1">
    <citation type="submission" date="2017-02" db="EMBL/GenBank/DDBJ databases">
        <authorList>
            <person name="Regsiter A."/>
            <person name="William W."/>
        </authorList>
    </citation>
    <scope>NUCLEOTIDE SEQUENCE</scope>
    <source>
        <strain evidence="6">BdmA 4</strain>
    </source>
</reference>